<dbReference type="GO" id="GO:0071013">
    <property type="term" value="C:catalytic step 2 spliceosome"/>
    <property type="evidence" value="ECO:0007669"/>
    <property type="project" value="TreeGrafter"/>
</dbReference>
<sequence length="264" mass="28434">MVKPLVFKGEKKPKKRKRTDDAPKADPSAAPGADAEYTENDDSWVSADAPSDVSGPVMIVLPTTPPSALACDSNGKVFTVEIENIVDGNPASAEPHDVRQVWVANKIVGTEHFRLKGHHGRYLGCDRHGLLSATSEAVSSLESFVIVPAEGGGLGVQTLGGKFLSATPSSSAKPNAQPELRGDADEGAAGTVCRIRMQARFKPRIKASKAEKAKEKISWAELEASAGRRLDEGEVKRLRKARKEGDYHEQLLAIKTKSKHDKYS</sequence>
<evidence type="ECO:0008006" key="7">
    <source>
        <dbReference type="Google" id="ProtNLM"/>
    </source>
</evidence>
<comment type="similarity">
    <text evidence="2">Belongs to the FRG1 family.</text>
</comment>
<dbReference type="Proteomes" id="UP001187682">
    <property type="component" value="Unassembled WGS sequence"/>
</dbReference>
<dbReference type="Gene3D" id="2.80.10.50">
    <property type="match status" value="1"/>
</dbReference>
<protein>
    <recommendedName>
        <fullName evidence="7">FRG1 domain-containing protein</fullName>
    </recommendedName>
</protein>
<comment type="caution">
    <text evidence="5">The sequence shown here is derived from an EMBL/GenBank/DDBJ whole genome shotgun (WGS) entry which is preliminary data.</text>
</comment>
<feature type="region of interest" description="Disordered" evidence="4">
    <location>
        <begin position="1"/>
        <end position="49"/>
    </location>
</feature>
<dbReference type="GO" id="GO:0051015">
    <property type="term" value="F:actin filament binding"/>
    <property type="evidence" value="ECO:0007669"/>
    <property type="project" value="TreeGrafter"/>
</dbReference>
<evidence type="ECO:0000256" key="1">
    <source>
        <dbReference type="ARBA" id="ARBA00004604"/>
    </source>
</evidence>
<evidence type="ECO:0000256" key="2">
    <source>
        <dbReference type="ARBA" id="ARBA00010878"/>
    </source>
</evidence>
<reference evidence="5" key="1">
    <citation type="submission" date="2018-03" db="EMBL/GenBank/DDBJ databases">
        <authorList>
            <person name="Guldener U."/>
        </authorList>
    </citation>
    <scope>NUCLEOTIDE SEQUENCE</scope>
</reference>
<accession>A0AAE8MZC3</accession>
<feature type="compositionally biased region" description="Low complexity" evidence="4">
    <location>
        <begin position="25"/>
        <end position="35"/>
    </location>
</feature>
<evidence type="ECO:0000256" key="3">
    <source>
        <dbReference type="ARBA" id="ARBA00023242"/>
    </source>
</evidence>
<dbReference type="InterPro" id="IPR008999">
    <property type="entry name" value="Actin-crosslinking"/>
</dbReference>
<name>A0AAE8MZC3_9PEZI</name>
<dbReference type="EMBL" id="ONZQ02000006">
    <property type="protein sequence ID" value="SPO02183.1"/>
    <property type="molecule type" value="Genomic_DNA"/>
</dbReference>
<feature type="region of interest" description="Disordered" evidence="4">
    <location>
        <begin position="240"/>
        <end position="264"/>
    </location>
</feature>
<evidence type="ECO:0000256" key="4">
    <source>
        <dbReference type="SAM" id="MobiDB-lite"/>
    </source>
</evidence>
<comment type="subcellular location">
    <subcellularLocation>
        <location evidence="1">Nucleus</location>
        <location evidence="1">Nucleolus</location>
    </subcellularLocation>
</comment>
<dbReference type="GO" id="GO:0005730">
    <property type="term" value="C:nucleolus"/>
    <property type="evidence" value="ECO:0007669"/>
    <property type="project" value="UniProtKB-SubCell"/>
</dbReference>
<dbReference type="AlphaFoldDB" id="A0AAE8MZC3"/>
<keyword evidence="6" id="KW-1185">Reference proteome</keyword>
<evidence type="ECO:0000313" key="5">
    <source>
        <dbReference type="EMBL" id="SPO02183.1"/>
    </source>
</evidence>
<organism evidence="5 6">
    <name type="scientific">Cephalotrichum gorgonifer</name>
    <dbReference type="NCBI Taxonomy" id="2041049"/>
    <lineage>
        <taxon>Eukaryota</taxon>
        <taxon>Fungi</taxon>
        <taxon>Dikarya</taxon>
        <taxon>Ascomycota</taxon>
        <taxon>Pezizomycotina</taxon>
        <taxon>Sordariomycetes</taxon>
        <taxon>Hypocreomycetidae</taxon>
        <taxon>Microascales</taxon>
        <taxon>Microascaceae</taxon>
        <taxon>Cephalotrichum</taxon>
    </lineage>
</organism>
<dbReference type="InterPro" id="IPR010414">
    <property type="entry name" value="FRG1"/>
</dbReference>
<dbReference type="CDD" id="cd23339">
    <property type="entry name" value="beta-trefoil_FSCN_fungal_FRG1-like"/>
    <property type="match status" value="1"/>
</dbReference>
<dbReference type="SUPFAM" id="SSF50405">
    <property type="entry name" value="Actin-crosslinking proteins"/>
    <property type="match status" value="1"/>
</dbReference>
<dbReference type="Pfam" id="PF06229">
    <property type="entry name" value="FRG1"/>
    <property type="match status" value="1"/>
</dbReference>
<dbReference type="PANTHER" id="PTHR12928:SF0">
    <property type="entry name" value="FSHD REGION GENE 1"/>
    <property type="match status" value="1"/>
</dbReference>
<gene>
    <name evidence="5" type="ORF">DNG_04856</name>
</gene>
<dbReference type="PANTHER" id="PTHR12928">
    <property type="entry name" value="FRG1 PROTEIN"/>
    <property type="match status" value="1"/>
</dbReference>
<proteinExistence type="inferred from homology"/>
<evidence type="ECO:0000313" key="6">
    <source>
        <dbReference type="Proteomes" id="UP001187682"/>
    </source>
</evidence>
<keyword evidence="3" id="KW-0539">Nucleus</keyword>